<keyword evidence="3 6" id="KW-0812">Transmembrane</keyword>
<evidence type="ECO:0000256" key="1">
    <source>
        <dbReference type="ARBA" id="ARBA00004141"/>
    </source>
</evidence>
<dbReference type="Pfam" id="PF02133">
    <property type="entry name" value="Transp_cyt_pur"/>
    <property type="match status" value="1"/>
</dbReference>
<dbReference type="PANTHER" id="PTHR30569">
    <property type="entry name" value="CYTOSINE TRANSPORTER CODB"/>
    <property type="match status" value="1"/>
</dbReference>
<feature type="transmembrane region" description="Helical" evidence="6">
    <location>
        <begin position="219"/>
        <end position="245"/>
    </location>
</feature>
<feature type="transmembrane region" description="Helical" evidence="6">
    <location>
        <begin position="83"/>
        <end position="102"/>
    </location>
</feature>
<evidence type="ECO:0000256" key="5">
    <source>
        <dbReference type="ARBA" id="ARBA00023136"/>
    </source>
</evidence>
<evidence type="ECO:0000256" key="4">
    <source>
        <dbReference type="ARBA" id="ARBA00022989"/>
    </source>
</evidence>
<dbReference type="InterPro" id="IPR001248">
    <property type="entry name" value="Pur-cyt_permease"/>
</dbReference>
<reference evidence="7 8" key="1">
    <citation type="journal article" date="2021" name="Int. J. Syst. Evol. Microbiol.">
        <title>Lentilactobacillus fungorum sp. nov., isolated from spent mushroom substrates.</title>
        <authorList>
            <person name="Tohno M."/>
            <person name="Tanizawa Y."/>
            <person name="Kojima Y."/>
            <person name="Sakamoto M."/>
            <person name="Ohkuma M."/>
            <person name="Kobayashi H."/>
        </authorList>
    </citation>
    <scope>NUCLEOTIDE SEQUENCE [LARGE SCALE GENOMIC DNA]</scope>
    <source>
        <strain evidence="7 8">YK48G</strain>
    </source>
</reference>
<sequence>MNHNQRNQNWISLAFVWAGALVSIPSLLLGGTLVAGMSLSKTLITALIGYALVVFIMIFQGMQSADLGKPTVKVAEQVFGKQGSRSIISILIAIGCLGWFGIQANVCGEAFASLLKALGVTIPTPLSSLIWGMIMVVTAIYGIRVIRLLTYVAVPYLIAVCLYGLYQALTTTNFTQISAYHPATSLPIGTGLTITLGSFAIGAVIAGDYSQYSPKRRDVVKAAIFGVIPAGVLMIGVGAILTIVYHNADLNGVFMKIGSPLVGGLALVLATWKVNVINAFSGGIAVINAFKIPDRYQKITVFLVGLSGTGLAIVGIMNYFTPVMNILGAMIPPVAGVMSAAYWVTHHGNASLWESTPGFKWSGIVAWLLGGIVASTPVIMGLIPNIAHPQINPLTGIILSFVTYLILQKIEAHQQIKQTAEMKER</sequence>
<keyword evidence="5 6" id="KW-0472">Membrane</keyword>
<evidence type="ECO:0000256" key="3">
    <source>
        <dbReference type="ARBA" id="ARBA00022692"/>
    </source>
</evidence>
<protein>
    <submittedName>
        <fullName evidence="7">Cytosine permease</fullName>
    </submittedName>
</protein>
<feature type="transmembrane region" description="Helical" evidence="6">
    <location>
        <begin position="43"/>
        <end position="62"/>
    </location>
</feature>
<dbReference type="Gene3D" id="1.10.4160.10">
    <property type="entry name" value="Hydantoin permease"/>
    <property type="match status" value="1"/>
</dbReference>
<accession>A0ABQ3VZV2</accession>
<keyword evidence="4 6" id="KW-1133">Transmembrane helix</keyword>
<feature type="transmembrane region" description="Helical" evidence="6">
    <location>
        <begin position="326"/>
        <end position="344"/>
    </location>
</feature>
<keyword evidence="8" id="KW-1185">Reference proteome</keyword>
<feature type="transmembrane region" description="Helical" evidence="6">
    <location>
        <begin position="148"/>
        <end position="166"/>
    </location>
</feature>
<feature type="transmembrane region" description="Helical" evidence="6">
    <location>
        <begin position="390"/>
        <end position="407"/>
    </location>
</feature>
<comment type="subcellular location">
    <subcellularLocation>
        <location evidence="1">Membrane</location>
        <topology evidence="1">Multi-pass membrane protein</topology>
    </subcellularLocation>
</comment>
<evidence type="ECO:0000256" key="6">
    <source>
        <dbReference type="SAM" id="Phobius"/>
    </source>
</evidence>
<feature type="transmembrane region" description="Helical" evidence="6">
    <location>
        <begin position="299"/>
        <end position="320"/>
    </location>
</feature>
<organism evidence="7 8">
    <name type="scientific">Lentilactobacillus fungorum</name>
    <dbReference type="NCBI Taxonomy" id="2201250"/>
    <lineage>
        <taxon>Bacteria</taxon>
        <taxon>Bacillati</taxon>
        <taxon>Bacillota</taxon>
        <taxon>Bacilli</taxon>
        <taxon>Lactobacillales</taxon>
        <taxon>Lactobacillaceae</taxon>
        <taxon>Lentilactobacillus</taxon>
    </lineage>
</organism>
<dbReference type="PANTHER" id="PTHR30569:SF0">
    <property type="entry name" value="CYTOSINE PERMEASE"/>
    <property type="match status" value="1"/>
</dbReference>
<evidence type="ECO:0000313" key="7">
    <source>
        <dbReference type="EMBL" id="GHP13874.1"/>
    </source>
</evidence>
<feature type="transmembrane region" description="Helical" evidence="6">
    <location>
        <begin position="12"/>
        <end position="37"/>
    </location>
</feature>
<feature type="transmembrane region" description="Helical" evidence="6">
    <location>
        <begin position="265"/>
        <end position="287"/>
    </location>
</feature>
<feature type="transmembrane region" description="Helical" evidence="6">
    <location>
        <begin position="122"/>
        <end position="141"/>
    </location>
</feature>
<evidence type="ECO:0000256" key="2">
    <source>
        <dbReference type="ARBA" id="ARBA00008974"/>
    </source>
</evidence>
<dbReference type="EMBL" id="BNJR01000012">
    <property type="protein sequence ID" value="GHP13874.1"/>
    <property type="molecule type" value="Genomic_DNA"/>
</dbReference>
<comment type="similarity">
    <text evidence="2">Belongs to the purine-cytosine permease (2.A.39) family.</text>
</comment>
<feature type="transmembrane region" description="Helical" evidence="6">
    <location>
        <begin position="364"/>
        <end position="384"/>
    </location>
</feature>
<dbReference type="CDD" id="cd11484">
    <property type="entry name" value="SLC-NCS1sbd_CobB-like"/>
    <property type="match status" value="1"/>
</dbReference>
<dbReference type="InterPro" id="IPR030191">
    <property type="entry name" value="CodB"/>
</dbReference>
<name>A0ABQ3VZV2_9LACO</name>
<comment type="caution">
    <text evidence="7">The sequence shown here is derived from an EMBL/GenBank/DDBJ whole genome shotgun (WGS) entry which is preliminary data.</text>
</comment>
<evidence type="ECO:0000313" key="8">
    <source>
        <dbReference type="Proteomes" id="UP000604765"/>
    </source>
</evidence>
<proteinExistence type="inferred from homology"/>
<gene>
    <name evidence="7" type="ORF">YK48G_12990</name>
</gene>
<feature type="transmembrane region" description="Helical" evidence="6">
    <location>
        <begin position="186"/>
        <end position="207"/>
    </location>
</feature>
<dbReference type="RefSeq" id="WP_203629897.1">
    <property type="nucleotide sequence ID" value="NZ_BNJR01000012.1"/>
</dbReference>
<dbReference type="Proteomes" id="UP000604765">
    <property type="component" value="Unassembled WGS sequence"/>
</dbReference>